<accession>A0A8S2SQ77</accession>
<feature type="non-terminal residue" evidence="2">
    <location>
        <position position="437"/>
    </location>
</feature>
<comment type="caution">
    <text evidence="2">The sequence shown here is derived from an EMBL/GenBank/DDBJ whole genome shotgun (WGS) entry which is preliminary data.</text>
</comment>
<name>A0A8S2SQ77_9BILA</name>
<feature type="non-terminal residue" evidence="2">
    <location>
        <position position="1"/>
    </location>
</feature>
<dbReference type="InterPro" id="IPR036943">
    <property type="entry name" value="FN_type2_sf"/>
</dbReference>
<dbReference type="Gene3D" id="2.10.10.10">
    <property type="entry name" value="Fibronectin, type II, collagen-binding"/>
    <property type="match status" value="1"/>
</dbReference>
<reference evidence="2" key="1">
    <citation type="submission" date="2021-02" db="EMBL/GenBank/DDBJ databases">
        <authorList>
            <person name="Nowell W R."/>
        </authorList>
    </citation>
    <scope>NUCLEOTIDE SEQUENCE</scope>
</reference>
<gene>
    <name evidence="1" type="ORF">OVA965_LOCUS34726</name>
    <name evidence="2" type="ORF">TMI583_LOCUS35662</name>
</gene>
<proteinExistence type="predicted"/>
<evidence type="ECO:0000313" key="1">
    <source>
        <dbReference type="EMBL" id="CAF1448411.1"/>
    </source>
</evidence>
<evidence type="ECO:0000313" key="3">
    <source>
        <dbReference type="Proteomes" id="UP000682733"/>
    </source>
</evidence>
<sequence length="437" mass="46893">TIIYSSTPSGNGTSEVQNVVIFPSYPIANSTFQIGFGAIYTGLLIGQVTSMAVANALNDLPSIYPLQVTVMATSLSSGTQYQITFPAEMGDGALVNVITTGTSNVTEIVQGVASGSKCAFQIDGTLTSYIDLQQMKLINGNTLTTYYQSVPFAPNSDSNWHYICIDLYASLGSQSSTYATASSITVINAYLNRQVRNGIKIDAVSLRKTLPLGYEQPSLYPTIDQSSTSCVFPFTYNGKNRTSCVLDNNDLPICTDANSNVYTCVSSSIESFRRLYPQHQLIYNSLQLVYAPQNNQLDLSYRYSDCFVPQSIISMPGTCATVTVTSTASPAVTGTYDLHFSGNTYSQISADISTLDLANRLQSSPDFGFLNITRGGDCGGYSYSIEWMANGGDKPAITIANQALSSGTVGASTVQNGGIIYQPLSGDITRIYHTVPQ</sequence>
<dbReference type="Proteomes" id="UP000682733">
    <property type="component" value="Unassembled WGS sequence"/>
</dbReference>
<evidence type="ECO:0000313" key="2">
    <source>
        <dbReference type="EMBL" id="CAF4243503.1"/>
    </source>
</evidence>
<dbReference type="AlphaFoldDB" id="A0A8S2SQ77"/>
<dbReference type="EMBL" id="CAJNOK010029497">
    <property type="protein sequence ID" value="CAF1448411.1"/>
    <property type="molecule type" value="Genomic_DNA"/>
</dbReference>
<dbReference type="EMBL" id="CAJOBA010051321">
    <property type="protein sequence ID" value="CAF4243503.1"/>
    <property type="molecule type" value="Genomic_DNA"/>
</dbReference>
<organism evidence="2 3">
    <name type="scientific">Didymodactylos carnosus</name>
    <dbReference type="NCBI Taxonomy" id="1234261"/>
    <lineage>
        <taxon>Eukaryota</taxon>
        <taxon>Metazoa</taxon>
        <taxon>Spiralia</taxon>
        <taxon>Gnathifera</taxon>
        <taxon>Rotifera</taxon>
        <taxon>Eurotatoria</taxon>
        <taxon>Bdelloidea</taxon>
        <taxon>Philodinida</taxon>
        <taxon>Philodinidae</taxon>
        <taxon>Didymodactylos</taxon>
    </lineage>
</organism>
<protein>
    <submittedName>
        <fullName evidence="2">Uncharacterized protein</fullName>
    </submittedName>
</protein>
<dbReference type="Proteomes" id="UP000677228">
    <property type="component" value="Unassembled WGS sequence"/>
</dbReference>